<proteinExistence type="predicted"/>
<name>A0A915NWK3_9BILA</name>
<keyword evidence="1" id="KW-0812">Transmembrane</keyword>
<feature type="transmembrane region" description="Helical" evidence="1">
    <location>
        <begin position="93"/>
        <end position="117"/>
    </location>
</feature>
<evidence type="ECO:0000313" key="2">
    <source>
        <dbReference type="Proteomes" id="UP000887560"/>
    </source>
</evidence>
<reference evidence="3" key="1">
    <citation type="submission" date="2022-11" db="UniProtKB">
        <authorList>
            <consortium name="WormBaseParasite"/>
        </authorList>
    </citation>
    <scope>IDENTIFICATION</scope>
</reference>
<keyword evidence="1" id="KW-1133">Transmembrane helix</keyword>
<evidence type="ECO:0000313" key="3">
    <source>
        <dbReference type="WBParaSite" id="scf7180000422227.g8574"/>
    </source>
</evidence>
<dbReference type="WBParaSite" id="scf7180000422227.g8574">
    <property type="protein sequence ID" value="scf7180000422227.g8574"/>
    <property type="gene ID" value="scf7180000422227.g8574"/>
</dbReference>
<organism evidence="2 3">
    <name type="scientific">Meloidogyne floridensis</name>
    <dbReference type="NCBI Taxonomy" id="298350"/>
    <lineage>
        <taxon>Eukaryota</taxon>
        <taxon>Metazoa</taxon>
        <taxon>Ecdysozoa</taxon>
        <taxon>Nematoda</taxon>
        <taxon>Chromadorea</taxon>
        <taxon>Rhabditida</taxon>
        <taxon>Tylenchina</taxon>
        <taxon>Tylenchomorpha</taxon>
        <taxon>Tylenchoidea</taxon>
        <taxon>Meloidogynidae</taxon>
        <taxon>Meloidogyninae</taxon>
        <taxon>Meloidogyne</taxon>
    </lineage>
</organism>
<protein>
    <submittedName>
        <fullName evidence="3">Uncharacterized protein</fullName>
    </submittedName>
</protein>
<dbReference type="AlphaFoldDB" id="A0A915NWK3"/>
<sequence length="133" mass="15175">MIPNNNYLRATSQQQQKHVSQQPHFLGEDNYRASIELIYFIPYIGRIDASTSLQIGWSLVGFLLAIIPIFGGKRGEKHYKYLWPLLSLKIMECSVCVLLLVFTFILGVTGPLGYALLRLAIQWKYRRIEGGEG</sequence>
<accession>A0A915NWK3</accession>
<dbReference type="Proteomes" id="UP000887560">
    <property type="component" value="Unplaced"/>
</dbReference>
<keyword evidence="2" id="KW-1185">Reference proteome</keyword>
<feature type="transmembrane region" description="Helical" evidence="1">
    <location>
        <begin position="55"/>
        <end position="72"/>
    </location>
</feature>
<evidence type="ECO:0000256" key="1">
    <source>
        <dbReference type="SAM" id="Phobius"/>
    </source>
</evidence>
<keyword evidence="1" id="KW-0472">Membrane</keyword>